<proteinExistence type="predicted"/>
<dbReference type="GeneID" id="39505838"/>
<keyword evidence="1" id="KW-1133">Transmembrane helix</keyword>
<feature type="transmembrane region" description="Helical" evidence="1">
    <location>
        <begin position="6"/>
        <end position="35"/>
    </location>
</feature>
<dbReference type="AlphaFoldDB" id="A0AAJ4D5A7"/>
<protein>
    <submittedName>
        <fullName evidence="2">Uncharacterized protein</fullName>
    </submittedName>
</protein>
<keyword evidence="1" id="KW-0472">Membrane</keyword>
<dbReference type="RefSeq" id="WP_128748463.1">
    <property type="nucleotide sequence ID" value="NZ_CP035233.1"/>
</dbReference>
<reference evidence="2 3" key="1">
    <citation type="submission" date="2019-01" db="EMBL/GenBank/DDBJ databases">
        <title>Genome sequence of Bacillus glycinifermentans SRCM103574.</title>
        <authorList>
            <person name="Kong H.-J."/>
            <person name="Jeong S.-Y."/>
            <person name="Jeong D.-Y."/>
        </authorList>
    </citation>
    <scope>NUCLEOTIDE SEQUENCE [LARGE SCALE GENOMIC DNA]</scope>
    <source>
        <strain evidence="2 3">SRCM103574</strain>
        <plasmid evidence="2 3">unnamed1</plasmid>
    </source>
</reference>
<feature type="transmembrane region" description="Helical" evidence="1">
    <location>
        <begin position="42"/>
        <end position="68"/>
    </location>
</feature>
<keyword evidence="1" id="KW-0812">Transmembrane</keyword>
<accession>A0AAJ4D5A7</accession>
<organism evidence="2 3">
    <name type="scientific">Bacillus glycinifermentans</name>
    <dbReference type="NCBI Taxonomy" id="1664069"/>
    <lineage>
        <taxon>Bacteria</taxon>
        <taxon>Bacillati</taxon>
        <taxon>Bacillota</taxon>
        <taxon>Bacilli</taxon>
        <taxon>Bacillales</taxon>
        <taxon>Bacillaceae</taxon>
        <taxon>Bacillus</taxon>
    </lineage>
</organism>
<evidence type="ECO:0000313" key="2">
    <source>
        <dbReference type="EMBL" id="QAT68037.1"/>
    </source>
</evidence>
<name>A0AAJ4D5A7_9BACI</name>
<gene>
    <name evidence="2" type="ORF">EQZ20_24500</name>
</gene>
<evidence type="ECO:0000256" key="1">
    <source>
        <dbReference type="SAM" id="Phobius"/>
    </source>
</evidence>
<sequence>MTNKSLLLGLAAFAAFFLLYKFLFQLIGIGLLLFIVMSSIYFVFRVLIGFIYLILVAGGIFFMLGLFVTFF</sequence>
<keyword evidence="2" id="KW-0614">Plasmid</keyword>
<evidence type="ECO:0000313" key="3">
    <source>
        <dbReference type="Proteomes" id="UP000288675"/>
    </source>
</evidence>
<geneLocation type="plasmid" evidence="2 3">
    <name>unnamed1</name>
</geneLocation>
<dbReference type="Proteomes" id="UP000288675">
    <property type="component" value="Plasmid unnamed1"/>
</dbReference>
<dbReference type="EMBL" id="CP035233">
    <property type="protein sequence ID" value="QAT68037.1"/>
    <property type="molecule type" value="Genomic_DNA"/>
</dbReference>